<proteinExistence type="inferred from homology"/>
<dbReference type="AlphaFoldDB" id="A0A2J7RKU7"/>
<dbReference type="FunFam" id="1.20.1270.10:FF:000003">
    <property type="entry name" value="heat shock cognate 71 kDa protein-like"/>
    <property type="match status" value="1"/>
</dbReference>
<dbReference type="PANTHER" id="PTHR45639">
    <property type="entry name" value="HSC70CB, ISOFORM G-RELATED"/>
    <property type="match status" value="1"/>
</dbReference>
<name>A0A2J7RKU7_9NEOP</name>
<dbReference type="GO" id="GO:0030968">
    <property type="term" value="P:endoplasmic reticulum unfolded protein response"/>
    <property type="evidence" value="ECO:0007669"/>
    <property type="project" value="TreeGrafter"/>
</dbReference>
<dbReference type="GO" id="GO:0005524">
    <property type="term" value="F:ATP binding"/>
    <property type="evidence" value="ECO:0007669"/>
    <property type="project" value="UniProtKB-KW"/>
</dbReference>
<feature type="compositionally biased region" description="Gly residues" evidence="4">
    <location>
        <begin position="105"/>
        <end position="123"/>
    </location>
</feature>
<dbReference type="InterPro" id="IPR029048">
    <property type="entry name" value="HSP70_C_sf"/>
</dbReference>
<feature type="region of interest" description="Disordered" evidence="4">
    <location>
        <begin position="105"/>
        <end position="132"/>
    </location>
</feature>
<comment type="similarity">
    <text evidence="1">Belongs to the heat shock protein 70 family.</text>
</comment>
<dbReference type="SUPFAM" id="SSF100934">
    <property type="entry name" value="Heat shock protein 70kD (HSP70), C-terminal subdomain"/>
    <property type="match status" value="1"/>
</dbReference>
<evidence type="ECO:0000256" key="2">
    <source>
        <dbReference type="ARBA" id="ARBA00022741"/>
    </source>
</evidence>
<gene>
    <name evidence="5" type="ORF">B7P43_G13380</name>
</gene>
<dbReference type="InterPro" id="IPR013126">
    <property type="entry name" value="Hsp_70_fam"/>
</dbReference>
<dbReference type="PANTHER" id="PTHR45639:SF34">
    <property type="entry name" value="CHAPERONE PROTEIN DNAK"/>
    <property type="match status" value="1"/>
</dbReference>
<sequence length="132" mass="14143">MVNDAEKYRAEDEKQKQTISAKNALESYCFNMKSAVEDEKLKDKISESDKTTIMDKCNEVIRWLDANHLAEKEEFESQQKELEAVCNPIMTKLYQGAGGMPGGMPGGFPGAGGPAPGAGGAAGAGPTIEEVD</sequence>
<reference evidence="5 6" key="1">
    <citation type="submission" date="2017-12" db="EMBL/GenBank/DDBJ databases">
        <title>Hemimetabolous genomes reveal molecular basis of termite eusociality.</title>
        <authorList>
            <person name="Harrison M.C."/>
            <person name="Jongepier E."/>
            <person name="Robertson H.M."/>
            <person name="Arning N."/>
            <person name="Bitard-Feildel T."/>
            <person name="Chao H."/>
            <person name="Childers C.P."/>
            <person name="Dinh H."/>
            <person name="Doddapaneni H."/>
            <person name="Dugan S."/>
            <person name="Gowin J."/>
            <person name="Greiner C."/>
            <person name="Han Y."/>
            <person name="Hu H."/>
            <person name="Hughes D.S.T."/>
            <person name="Huylmans A.-K."/>
            <person name="Kemena C."/>
            <person name="Kremer L.P.M."/>
            <person name="Lee S.L."/>
            <person name="Lopez-Ezquerra A."/>
            <person name="Mallet L."/>
            <person name="Monroy-Kuhn J.M."/>
            <person name="Moser A."/>
            <person name="Murali S.C."/>
            <person name="Muzny D.M."/>
            <person name="Otani S."/>
            <person name="Piulachs M.-D."/>
            <person name="Poelchau M."/>
            <person name="Qu J."/>
            <person name="Schaub F."/>
            <person name="Wada-Katsumata A."/>
            <person name="Worley K.C."/>
            <person name="Xie Q."/>
            <person name="Ylla G."/>
            <person name="Poulsen M."/>
            <person name="Gibbs R.A."/>
            <person name="Schal C."/>
            <person name="Richards S."/>
            <person name="Belles X."/>
            <person name="Korb J."/>
            <person name="Bornberg-Bauer E."/>
        </authorList>
    </citation>
    <scope>NUCLEOTIDE SEQUENCE [LARGE SCALE GENOMIC DNA]</scope>
    <source>
        <tissue evidence="5">Whole body</tissue>
    </source>
</reference>
<comment type="caution">
    <text evidence="5">The sequence shown here is derived from an EMBL/GenBank/DDBJ whole genome shotgun (WGS) entry which is preliminary data.</text>
</comment>
<evidence type="ECO:0000313" key="6">
    <source>
        <dbReference type="Proteomes" id="UP000235965"/>
    </source>
</evidence>
<evidence type="ECO:0000256" key="4">
    <source>
        <dbReference type="SAM" id="MobiDB-lite"/>
    </source>
</evidence>
<dbReference type="GO" id="GO:0034663">
    <property type="term" value="C:endoplasmic reticulum chaperone complex"/>
    <property type="evidence" value="ECO:0007669"/>
    <property type="project" value="TreeGrafter"/>
</dbReference>
<keyword evidence="3" id="KW-0067">ATP-binding</keyword>
<dbReference type="Gene3D" id="1.20.1270.10">
    <property type="match status" value="1"/>
</dbReference>
<keyword evidence="2" id="KW-0547">Nucleotide-binding</keyword>
<keyword evidence="6" id="KW-1185">Reference proteome</keyword>
<dbReference type="GO" id="GO:0140662">
    <property type="term" value="F:ATP-dependent protein folding chaperone"/>
    <property type="evidence" value="ECO:0007669"/>
    <property type="project" value="InterPro"/>
</dbReference>
<evidence type="ECO:0000256" key="1">
    <source>
        <dbReference type="ARBA" id="ARBA00007381"/>
    </source>
</evidence>
<dbReference type="EMBL" id="NEVH01002707">
    <property type="protein sequence ID" value="PNF41463.1"/>
    <property type="molecule type" value="Genomic_DNA"/>
</dbReference>
<dbReference type="OrthoDB" id="2401965at2759"/>
<dbReference type="Pfam" id="PF00012">
    <property type="entry name" value="HSP70"/>
    <property type="match status" value="1"/>
</dbReference>
<protein>
    <submittedName>
        <fullName evidence="5">Uncharacterized protein</fullName>
    </submittedName>
</protein>
<evidence type="ECO:0000313" key="5">
    <source>
        <dbReference type="EMBL" id="PNF41463.1"/>
    </source>
</evidence>
<evidence type="ECO:0000256" key="3">
    <source>
        <dbReference type="ARBA" id="ARBA00022840"/>
    </source>
</evidence>
<organism evidence="5 6">
    <name type="scientific">Cryptotermes secundus</name>
    <dbReference type="NCBI Taxonomy" id="105785"/>
    <lineage>
        <taxon>Eukaryota</taxon>
        <taxon>Metazoa</taxon>
        <taxon>Ecdysozoa</taxon>
        <taxon>Arthropoda</taxon>
        <taxon>Hexapoda</taxon>
        <taxon>Insecta</taxon>
        <taxon>Pterygota</taxon>
        <taxon>Neoptera</taxon>
        <taxon>Polyneoptera</taxon>
        <taxon>Dictyoptera</taxon>
        <taxon>Blattodea</taxon>
        <taxon>Blattoidea</taxon>
        <taxon>Termitoidae</taxon>
        <taxon>Kalotermitidae</taxon>
        <taxon>Cryptotermitinae</taxon>
        <taxon>Cryptotermes</taxon>
    </lineage>
</organism>
<dbReference type="Proteomes" id="UP000235965">
    <property type="component" value="Unassembled WGS sequence"/>
</dbReference>
<accession>A0A2J7RKU7</accession>